<sequence>MQGHLHPLQDRLVSNVDQDLKPSLLEQMQHSQTQQKPEQQLDQAQECNEQVIQELPPKGMESEFQKCWPQAQQMPLEGQFYEPQPPGLSISPAHDGAHIEKLAGKELQKPQSNDQLAHGGCEGEEQKSREQHNHEQVSNGSWHQLNESLDIAAVQVPKLPIHKQPVEEACVSQPGPDALRGQNVAEEQGQEQREENMVIREVLVHQEASEVHQATANEAFSESPIVAEGNGAADQSLRCGAPGQEREKEEQKAIVDQLGETSQDASKGKDVEGKVTQMEVDGVALDSGSPSEITEVGKEVSNQPSSDPKVKVEQGLESIGQNTNVSGAALSHENQGGLSGPATPNQNVHQSQCLSPGQPSASSGEGQLSTGQVVDPQKREQQYINQRQCLLWLQHTMNCNDSDCKTCPRVKPLLAHLKNCQTQGCMYQGCAKFRPVFHHYLKCKDETCPVCPYVRRSLWKLAPSAASVAVGAHTSLSNPRPVVVPAVESPLIPPIPGSSTGPANSGSFVVMSPSSPEVTQTQLPPAKRVKVNDSPSAVSTKAIQQPSVQTQLLKSSQSGAGQPSQVPSIGASSTPGSVSSHPFQTASPESRQYPSLMATGQPSSHFLNSQFNKLTPGSSSAATQTLKGGRPGARGPVKNASLRPVSSNHVQSATQTSSVGLPNTASGERRNSAGLLHPKLEGSTHPKMEPSSRLVQNNIKPDLSTSMQLKAEPIMSSSRTTSVGSQLHAKQERMSQVKADSSQSSKGGVPSSRANTALSSSSSSLDGKKKLAVGNISDSSLGQGAIVPQPTQQKPAKPKVPGISLTELFTAEQIGEHIRGLRQWVGQSKAKAAQNIVPDDKISENACRLCAVEKLAFEPPPLYCTACGARVKRNASYWAVSTGSETNNIFCVTCYNDAKSDTLEIEGGSCPKSKLVKKKNEETEEAWVQCDKCEKWQHQICALFNGRRNEGGDAEYTCPDCCMVEMERGERKPLSSSAVLGAKDLPRTALSDYLEKRLANSLKREAVERARHFGISIDEVPTAEGLVIRVVSSVDKKLDVKQRFMEIFQNEDYPAEFPYKSKVLLLFQKIEGVEVCLFGMYTQEFGTDCPQPNTRRVYLSYLDSVKYFRPEVKTVDGQALRTFVYHEILIGYLQYTKMRGFSSCYIWACPPLKGEDYILYCHPEIQKTPKSDKLREWYLTMLEKAKAEGIVVDVGNLYDCFFVQTNESRAKITAARLPYFDGDYWPGAAEEMILQLEEESQKDDGKRRPQKKPKKAKSVAKKGSGKGVAQGEFSTTESKDRALIDKLGESIGPMKEDFIMVHMHYVCSHCRDFILSGSRWLCKQCKNPFQLCNRCYEAERRRDDRERHPQGNRDVVHEFKALPVEPVQEETKDKDEMMESEFFDTRQAFLSLCQGNHYQYDTLRRAKHSSMMVLYHLHNPGAPAYVCTCNICQKDIETGQGWRCTTCQDYDLCNVCKKEANHPHKLVPHPSMAEQQVQNQEGRQQRIKQMRKMLELLVHASGCGTQQCQYPSCLSVKALFRHGINCKQRISGGCPACRKMWTLLQFHARICKQSECSVPRCRDLKEHRRRLQQQMESRRRAAVKEMMRQRAAEAAAQT</sequence>
<comment type="subcellular location">
    <subcellularLocation>
        <location evidence="2">Nucleus</location>
    </subcellularLocation>
</comment>
<keyword evidence="22" id="KW-1185">Reference proteome</keyword>
<dbReference type="Gene3D" id="3.30.60.90">
    <property type="match status" value="2"/>
</dbReference>
<reference evidence="21 22" key="1">
    <citation type="journal article" date="2018" name="Cell">
        <title>The Chara Genome: Secondary Complexity and Implications for Plant Terrestrialization.</title>
        <authorList>
            <person name="Nishiyama T."/>
            <person name="Sakayama H."/>
            <person name="Vries J.D."/>
            <person name="Buschmann H."/>
            <person name="Saint-Marcoux D."/>
            <person name="Ullrich K.K."/>
            <person name="Haas F.B."/>
            <person name="Vanderstraeten L."/>
            <person name="Becker D."/>
            <person name="Lang D."/>
            <person name="Vosolsobe S."/>
            <person name="Rombauts S."/>
            <person name="Wilhelmsson P.K.I."/>
            <person name="Janitza P."/>
            <person name="Kern R."/>
            <person name="Heyl A."/>
            <person name="Rumpler F."/>
            <person name="Villalobos L.I.A.C."/>
            <person name="Clay J.M."/>
            <person name="Skokan R."/>
            <person name="Toyoda A."/>
            <person name="Suzuki Y."/>
            <person name="Kagoshima H."/>
            <person name="Schijlen E."/>
            <person name="Tajeshwar N."/>
            <person name="Catarino B."/>
            <person name="Hetherington A.J."/>
            <person name="Saltykova A."/>
            <person name="Bonnot C."/>
            <person name="Breuninger H."/>
            <person name="Symeonidi A."/>
            <person name="Radhakrishnan G.V."/>
            <person name="Van Nieuwerburgh F."/>
            <person name="Deforce D."/>
            <person name="Chang C."/>
            <person name="Karol K.G."/>
            <person name="Hedrich R."/>
            <person name="Ulvskov P."/>
            <person name="Glockner G."/>
            <person name="Delwiche C.F."/>
            <person name="Petrasek J."/>
            <person name="Van de Peer Y."/>
            <person name="Friml J."/>
            <person name="Beilby M."/>
            <person name="Dolan L."/>
            <person name="Kohara Y."/>
            <person name="Sugano S."/>
            <person name="Fujiyama A."/>
            <person name="Delaux P.-M."/>
            <person name="Quint M."/>
            <person name="TheiBen G."/>
            <person name="Hagemann M."/>
            <person name="Harholt J."/>
            <person name="Dunand C."/>
            <person name="Zachgo S."/>
            <person name="Langdale J."/>
            <person name="Maumus F."/>
            <person name="Straeten D.V.D."/>
            <person name="Gould S.B."/>
            <person name="Rensing S.A."/>
        </authorList>
    </citation>
    <scope>NUCLEOTIDE SEQUENCE [LARGE SCALE GENOMIC DNA]</scope>
    <source>
        <strain evidence="21 22">S276</strain>
    </source>
</reference>
<dbReference type="SMART" id="SM01250">
    <property type="entry name" value="KAT11"/>
    <property type="match status" value="1"/>
</dbReference>
<dbReference type="InterPro" id="IPR019787">
    <property type="entry name" value="Znf_PHD-finger"/>
</dbReference>
<dbReference type="PANTHER" id="PTHR13808:SF1">
    <property type="entry name" value="HISTONE ACETYLTRANSFERASE"/>
    <property type="match status" value="1"/>
</dbReference>
<dbReference type="Proteomes" id="UP000265515">
    <property type="component" value="Unassembled WGS sequence"/>
</dbReference>
<dbReference type="InterPro" id="IPR013083">
    <property type="entry name" value="Znf_RING/FYVE/PHD"/>
</dbReference>
<dbReference type="SMART" id="SM00551">
    <property type="entry name" value="ZnF_TAZ"/>
    <property type="match status" value="2"/>
</dbReference>
<dbReference type="CDD" id="cd15614">
    <property type="entry name" value="PHD_HAC_like"/>
    <property type="match status" value="1"/>
</dbReference>
<comment type="function">
    <text evidence="1">Acetyltransferase enzyme. Acetylates histones, giving a specific tag for transcriptional activation.</text>
</comment>
<feature type="domain" description="CBP/p300-type HAT" evidence="20">
    <location>
        <begin position="979"/>
        <end position="1422"/>
    </location>
</feature>
<dbReference type="GO" id="GO:0004402">
    <property type="term" value="F:histone acetyltransferase activity"/>
    <property type="evidence" value="ECO:0007669"/>
    <property type="project" value="InterPro"/>
</dbReference>
<protein>
    <recommendedName>
        <fullName evidence="3">histone acetyltransferase</fullName>
        <ecNumber evidence="3">2.3.1.48</ecNumber>
    </recommendedName>
</protein>
<evidence type="ECO:0000256" key="3">
    <source>
        <dbReference type="ARBA" id="ARBA00013184"/>
    </source>
</evidence>
<keyword evidence="6 15" id="KW-0863">Zinc-finger</keyword>
<evidence type="ECO:0000256" key="5">
    <source>
        <dbReference type="ARBA" id="ARBA00022723"/>
    </source>
</evidence>
<dbReference type="PROSITE" id="PS50016">
    <property type="entry name" value="ZF_PHD_2"/>
    <property type="match status" value="1"/>
</dbReference>
<dbReference type="Gramene" id="GBG83435">
    <property type="protein sequence ID" value="GBG83435"/>
    <property type="gene ID" value="CBR_g37148"/>
</dbReference>
<evidence type="ECO:0000256" key="12">
    <source>
        <dbReference type="ARBA" id="ARBA00023242"/>
    </source>
</evidence>
<dbReference type="InterPro" id="IPR013178">
    <property type="entry name" value="Histone_AcTrfase_Rtt109/CBP"/>
</dbReference>
<dbReference type="GO" id="GO:0045944">
    <property type="term" value="P:positive regulation of transcription by RNA polymerase II"/>
    <property type="evidence" value="ECO:0007669"/>
    <property type="project" value="TreeGrafter"/>
</dbReference>
<feature type="region of interest" description="Disordered" evidence="16">
    <location>
        <begin position="231"/>
        <end position="312"/>
    </location>
</feature>
<keyword evidence="7" id="KW-0862">Zinc</keyword>
<dbReference type="FunFam" id="1.20.1020.10:FF:000003">
    <property type="entry name" value="Histone acetyltransferase HAC1-like protein"/>
    <property type="match status" value="1"/>
</dbReference>
<feature type="region of interest" description="Disordered" evidence="16">
    <location>
        <begin position="329"/>
        <end position="377"/>
    </location>
</feature>
<dbReference type="GO" id="GO:0005634">
    <property type="term" value="C:nucleus"/>
    <property type="evidence" value="ECO:0007669"/>
    <property type="project" value="UniProtKB-SubCell"/>
</dbReference>
<dbReference type="Pfam" id="PF00628">
    <property type="entry name" value="PHD"/>
    <property type="match status" value="1"/>
</dbReference>
<evidence type="ECO:0000256" key="11">
    <source>
        <dbReference type="ARBA" id="ARBA00023163"/>
    </source>
</evidence>
<dbReference type="Gene3D" id="3.30.40.10">
    <property type="entry name" value="Zinc/RING finger domain, C3HC4 (zinc finger)"/>
    <property type="match status" value="1"/>
</dbReference>
<dbReference type="SMART" id="SM00291">
    <property type="entry name" value="ZnF_ZZ"/>
    <property type="match status" value="2"/>
</dbReference>
<feature type="domain" description="TAZ-type" evidence="18">
    <location>
        <begin position="1480"/>
        <end position="1564"/>
    </location>
</feature>
<dbReference type="GO" id="GO:0003713">
    <property type="term" value="F:transcription coactivator activity"/>
    <property type="evidence" value="ECO:0007669"/>
    <property type="project" value="TreeGrafter"/>
</dbReference>
<dbReference type="InterPro" id="IPR000197">
    <property type="entry name" value="Znf_TAZ"/>
</dbReference>
<evidence type="ECO:0000259" key="19">
    <source>
        <dbReference type="PROSITE" id="PS50135"/>
    </source>
</evidence>
<dbReference type="InterPro" id="IPR043145">
    <property type="entry name" value="Znf_ZZ_sf"/>
</dbReference>
<evidence type="ECO:0000259" key="20">
    <source>
        <dbReference type="PROSITE" id="PS51727"/>
    </source>
</evidence>
<feature type="domain" description="TAZ-type" evidence="18">
    <location>
        <begin position="377"/>
        <end position="454"/>
    </location>
</feature>
<dbReference type="InterPro" id="IPR000433">
    <property type="entry name" value="Znf_ZZ"/>
</dbReference>
<feature type="region of interest" description="Disordered" evidence="16">
    <location>
        <begin position="1238"/>
        <end position="1274"/>
    </location>
</feature>
<feature type="compositionally biased region" description="Low complexity" evidence="16">
    <location>
        <begin position="741"/>
        <end position="765"/>
    </location>
</feature>
<gene>
    <name evidence="21" type="ORF">CBR_g37148</name>
</gene>
<dbReference type="InterPro" id="IPR035898">
    <property type="entry name" value="TAZ_dom_sf"/>
</dbReference>
<feature type="compositionally biased region" description="Low complexity" evidence="16">
    <location>
        <begin position="788"/>
        <end position="800"/>
    </location>
</feature>
<dbReference type="GO" id="GO:0031490">
    <property type="term" value="F:chromatin DNA binding"/>
    <property type="evidence" value="ECO:0007669"/>
    <property type="project" value="TreeGrafter"/>
</dbReference>
<feature type="region of interest" description="Disordered" evidence="16">
    <location>
        <begin position="1"/>
        <end position="45"/>
    </location>
</feature>
<evidence type="ECO:0000259" key="18">
    <source>
        <dbReference type="PROSITE" id="PS50134"/>
    </source>
</evidence>
<feature type="compositionally biased region" description="Basic residues" evidence="16">
    <location>
        <begin position="1248"/>
        <end position="1264"/>
    </location>
</feature>
<feature type="domain" description="ZZ-type" evidence="19">
    <location>
        <begin position="1424"/>
        <end position="1474"/>
    </location>
</feature>
<dbReference type="Gene3D" id="1.20.1020.10">
    <property type="entry name" value="TAZ domain"/>
    <property type="match status" value="2"/>
</dbReference>
<dbReference type="Pfam" id="PF02135">
    <property type="entry name" value="zf-TAZ"/>
    <property type="match status" value="2"/>
</dbReference>
<evidence type="ECO:0000256" key="6">
    <source>
        <dbReference type="ARBA" id="ARBA00022771"/>
    </source>
</evidence>
<feature type="compositionally biased region" description="Polar residues" evidence="16">
    <location>
        <begin position="26"/>
        <end position="45"/>
    </location>
</feature>
<feature type="compositionally biased region" description="Polar residues" evidence="16">
    <location>
        <begin position="497"/>
        <end position="523"/>
    </location>
</feature>
<keyword evidence="12" id="KW-0539">Nucleus</keyword>
<feature type="compositionally biased region" description="Polar residues" evidence="16">
    <location>
        <begin position="533"/>
        <end position="626"/>
    </location>
</feature>
<keyword evidence="11" id="KW-0804">Transcription</keyword>
<evidence type="ECO:0000256" key="10">
    <source>
        <dbReference type="ARBA" id="ARBA00023159"/>
    </source>
</evidence>
<evidence type="ECO:0000256" key="1">
    <source>
        <dbReference type="ARBA" id="ARBA00002581"/>
    </source>
</evidence>
<evidence type="ECO:0000256" key="2">
    <source>
        <dbReference type="ARBA" id="ARBA00004123"/>
    </source>
</evidence>
<evidence type="ECO:0000256" key="14">
    <source>
        <dbReference type="ARBA" id="ARBA00048017"/>
    </source>
</evidence>
<feature type="compositionally biased region" description="Polar residues" evidence="16">
    <location>
        <begin position="329"/>
        <end position="372"/>
    </location>
</feature>
<dbReference type="PROSITE" id="PS51727">
    <property type="entry name" value="CBP_P300_HAT"/>
    <property type="match status" value="1"/>
</dbReference>
<feature type="region of interest" description="Disordered" evidence="16">
    <location>
        <begin position="107"/>
        <end position="140"/>
    </location>
</feature>
<evidence type="ECO:0000256" key="15">
    <source>
        <dbReference type="PROSITE-ProRule" id="PRU00228"/>
    </source>
</evidence>
<dbReference type="SUPFAM" id="SSF57933">
    <property type="entry name" value="TAZ domain"/>
    <property type="match status" value="2"/>
</dbReference>
<comment type="catalytic activity">
    <reaction evidence="14">
        <text>L-lysyl-[protein] + acetyl-CoA = N(6)-acetyl-L-lysyl-[protein] + CoA + H(+)</text>
        <dbReference type="Rhea" id="RHEA:45948"/>
        <dbReference type="Rhea" id="RHEA-COMP:9752"/>
        <dbReference type="Rhea" id="RHEA-COMP:10731"/>
        <dbReference type="ChEBI" id="CHEBI:15378"/>
        <dbReference type="ChEBI" id="CHEBI:29969"/>
        <dbReference type="ChEBI" id="CHEBI:57287"/>
        <dbReference type="ChEBI" id="CHEBI:57288"/>
        <dbReference type="ChEBI" id="CHEBI:61930"/>
        <dbReference type="EC" id="2.3.1.48"/>
    </reaction>
</comment>
<dbReference type="GO" id="GO:0000123">
    <property type="term" value="C:histone acetyltransferase complex"/>
    <property type="evidence" value="ECO:0007669"/>
    <property type="project" value="TreeGrafter"/>
</dbReference>
<keyword evidence="13" id="KW-0012">Acyltransferase</keyword>
<feature type="compositionally biased region" description="Basic and acidic residues" evidence="16">
    <location>
        <begin position="124"/>
        <end position="135"/>
    </location>
</feature>
<dbReference type="Pfam" id="PF00569">
    <property type="entry name" value="ZZ"/>
    <property type="match status" value="1"/>
</dbReference>
<evidence type="ECO:0000256" key="4">
    <source>
        <dbReference type="ARBA" id="ARBA00022679"/>
    </source>
</evidence>
<dbReference type="STRING" id="69332.A0A388LMI6"/>
<keyword evidence="9" id="KW-0805">Transcription regulation</keyword>
<proteinExistence type="predicted"/>
<accession>A0A388LMI6</accession>
<dbReference type="EMBL" id="BFEA01000439">
    <property type="protein sequence ID" value="GBG83435.1"/>
    <property type="molecule type" value="Genomic_DNA"/>
</dbReference>
<feature type="compositionally biased region" description="Polar residues" evidence="16">
    <location>
        <begin position="693"/>
        <end position="708"/>
    </location>
</feature>
<feature type="domain" description="PHD-type" evidence="17">
    <location>
        <begin position="888"/>
        <end position="964"/>
    </location>
</feature>
<feature type="region of interest" description="Disordered" evidence="16">
    <location>
        <begin position="173"/>
        <end position="193"/>
    </location>
</feature>
<evidence type="ECO:0000256" key="9">
    <source>
        <dbReference type="ARBA" id="ARBA00023015"/>
    </source>
</evidence>
<keyword evidence="4" id="KW-0808">Transferase</keyword>
<feature type="compositionally biased region" description="Polar residues" evidence="16">
    <location>
        <begin position="644"/>
        <end position="666"/>
    </location>
</feature>
<feature type="compositionally biased region" description="Polar residues" evidence="16">
    <location>
        <begin position="715"/>
        <end position="725"/>
    </location>
</feature>
<name>A0A388LMI6_CHABU</name>
<dbReference type="PANTHER" id="PTHR13808">
    <property type="entry name" value="CBP/P300-RELATED"/>
    <property type="match status" value="1"/>
</dbReference>
<dbReference type="SMART" id="SM00249">
    <property type="entry name" value="PHD"/>
    <property type="match status" value="1"/>
</dbReference>
<dbReference type="PROSITE" id="PS50134">
    <property type="entry name" value="ZF_TAZ"/>
    <property type="match status" value="2"/>
</dbReference>
<comment type="caution">
    <text evidence="21">The sequence shown here is derived from an EMBL/GenBank/DDBJ whole genome shotgun (WGS) entry which is preliminary data.</text>
</comment>
<feature type="domain" description="ZZ-type" evidence="19">
    <location>
        <begin position="1302"/>
        <end position="1367"/>
    </location>
</feature>
<dbReference type="SUPFAM" id="SSF57903">
    <property type="entry name" value="FYVE/PHD zinc finger"/>
    <property type="match status" value="1"/>
</dbReference>
<evidence type="ECO:0000256" key="16">
    <source>
        <dbReference type="SAM" id="MobiDB-lite"/>
    </source>
</evidence>
<dbReference type="OrthoDB" id="899at2759"/>
<dbReference type="InterPro" id="IPR001965">
    <property type="entry name" value="Znf_PHD"/>
</dbReference>
<dbReference type="PROSITE" id="PS50135">
    <property type="entry name" value="ZF_ZZ_2"/>
    <property type="match status" value="2"/>
</dbReference>
<dbReference type="GO" id="GO:0008270">
    <property type="term" value="F:zinc ion binding"/>
    <property type="evidence" value="ECO:0007669"/>
    <property type="project" value="UniProtKB-KW"/>
</dbReference>
<dbReference type="GO" id="GO:0005667">
    <property type="term" value="C:transcription regulator complex"/>
    <property type="evidence" value="ECO:0007669"/>
    <property type="project" value="TreeGrafter"/>
</dbReference>
<evidence type="ECO:0000256" key="8">
    <source>
        <dbReference type="ARBA" id="ARBA00022853"/>
    </source>
</evidence>
<dbReference type="Pfam" id="PF08214">
    <property type="entry name" value="HAT_KAT11"/>
    <property type="match status" value="1"/>
</dbReference>
<feature type="compositionally biased region" description="Basic and acidic residues" evidence="16">
    <location>
        <begin position="244"/>
        <end position="253"/>
    </location>
</feature>
<feature type="region of interest" description="Disordered" evidence="16">
    <location>
        <begin position="495"/>
        <end position="800"/>
    </location>
</feature>
<feature type="compositionally biased region" description="Basic and acidic residues" evidence="16">
    <location>
        <begin position="678"/>
        <end position="690"/>
    </location>
</feature>
<evidence type="ECO:0000256" key="13">
    <source>
        <dbReference type="ARBA" id="ARBA00023315"/>
    </source>
</evidence>
<dbReference type="InterPro" id="IPR011011">
    <property type="entry name" value="Znf_FYVE_PHD"/>
</dbReference>
<dbReference type="SUPFAM" id="SSF57850">
    <property type="entry name" value="RING/U-box"/>
    <property type="match status" value="2"/>
</dbReference>
<keyword evidence="5" id="KW-0479">Metal-binding</keyword>
<keyword evidence="8" id="KW-0156">Chromatin regulator</keyword>
<dbReference type="PROSITE" id="PS01357">
    <property type="entry name" value="ZF_ZZ_1"/>
    <property type="match status" value="1"/>
</dbReference>
<evidence type="ECO:0000256" key="7">
    <source>
        <dbReference type="ARBA" id="ARBA00022833"/>
    </source>
</evidence>
<dbReference type="InterPro" id="IPR031162">
    <property type="entry name" value="CBP_P300_HAT"/>
</dbReference>
<evidence type="ECO:0000259" key="17">
    <source>
        <dbReference type="PROSITE" id="PS50016"/>
    </source>
</evidence>
<keyword evidence="10" id="KW-0010">Activator</keyword>
<organism evidence="21 22">
    <name type="scientific">Chara braunii</name>
    <name type="common">Braun's stonewort</name>
    <dbReference type="NCBI Taxonomy" id="69332"/>
    <lineage>
        <taxon>Eukaryota</taxon>
        <taxon>Viridiplantae</taxon>
        <taxon>Streptophyta</taxon>
        <taxon>Charophyceae</taxon>
        <taxon>Charales</taxon>
        <taxon>Characeae</taxon>
        <taxon>Chara</taxon>
    </lineage>
</organism>
<evidence type="ECO:0000313" key="21">
    <source>
        <dbReference type="EMBL" id="GBG83435.1"/>
    </source>
</evidence>
<evidence type="ECO:0000313" key="22">
    <source>
        <dbReference type="Proteomes" id="UP000265515"/>
    </source>
</evidence>
<dbReference type="EC" id="2.3.1.48" evidence="3"/>